<dbReference type="EMBL" id="FOJI01000005">
    <property type="protein sequence ID" value="SEW16361.1"/>
    <property type="molecule type" value="Genomic_DNA"/>
</dbReference>
<keyword evidence="2" id="KW-1185">Reference proteome</keyword>
<organism evidence="1 2">
    <name type="scientific">[Clostridium] fimetarium</name>
    <dbReference type="NCBI Taxonomy" id="99656"/>
    <lineage>
        <taxon>Bacteria</taxon>
        <taxon>Bacillati</taxon>
        <taxon>Bacillota</taxon>
        <taxon>Clostridia</taxon>
        <taxon>Lachnospirales</taxon>
        <taxon>Lachnospiraceae</taxon>
    </lineage>
</organism>
<dbReference type="Proteomes" id="UP000199701">
    <property type="component" value="Unassembled WGS sequence"/>
</dbReference>
<name>A0A1I0PQ26_9FIRM</name>
<dbReference type="STRING" id="99656.SAMN05421659_105242"/>
<accession>A0A1I0PQ26</accession>
<reference evidence="1 2" key="1">
    <citation type="submission" date="2016-10" db="EMBL/GenBank/DDBJ databases">
        <authorList>
            <person name="de Groot N.N."/>
        </authorList>
    </citation>
    <scope>NUCLEOTIDE SEQUENCE [LARGE SCALE GENOMIC DNA]</scope>
    <source>
        <strain evidence="1 2">DSM 9179</strain>
    </source>
</reference>
<proteinExistence type="predicted"/>
<evidence type="ECO:0000313" key="1">
    <source>
        <dbReference type="EMBL" id="SEW16361.1"/>
    </source>
</evidence>
<gene>
    <name evidence="1" type="ORF">SAMN05421659_105242</name>
</gene>
<dbReference type="RefSeq" id="WP_092452882.1">
    <property type="nucleotide sequence ID" value="NZ_FOJI01000005.1"/>
</dbReference>
<dbReference type="AlphaFoldDB" id="A0A1I0PQ26"/>
<sequence length="175" mass="20950">MKKYRITKYNPFLRDKQGRYALSEWTSYADIGKLYNGEVFEPNEYICVENKYIQVLMMILKDKSIDTLVVKDLEKYFSIAEAVKLLNDSDLSLSKKEEELFETVRNENIISISQVDEMTKLLLRECLWCKLRTQENNLFIQVGYDFYLYIYCENIPRKIISDVSMFQMYIEEMDI</sequence>
<dbReference type="OrthoDB" id="286090at2"/>
<protein>
    <submittedName>
        <fullName evidence="1">Uncharacterized protein</fullName>
    </submittedName>
</protein>
<evidence type="ECO:0000313" key="2">
    <source>
        <dbReference type="Proteomes" id="UP000199701"/>
    </source>
</evidence>